<evidence type="ECO:0000313" key="1">
    <source>
        <dbReference type="EMBL" id="EUA42376.1"/>
    </source>
</evidence>
<dbReference type="AlphaFoldDB" id="X8BFZ3"/>
<gene>
    <name evidence="1" type="ORF">I553_6236</name>
</gene>
<proteinExistence type="predicted"/>
<organism evidence="1">
    <name type="scientific">Mycobacterium xenopi 4042</name>
    <dbReference type="NCBI Taxonomy" id="1299334"/>
    <lineage>
        <taxon>Bacteria</taxon>
        <taxon>Bacillati</taxon>
        <taxon>Actinomycetota</taxon>
        <taxon>Actinomycetes</taxon>
        <taxon>Mycobacteriales</taxon>
        <taxon>Mycobacteriaceae</taxon>
        <taxon>Mycobacterium</taxon>
    </lineage>
</organism>
<name>X8BFZ3_MYCXE</name>
<comment type="caution">
    <text evidence="1">The sequence shown here is derived from an EMBL/GenBank/DDBJ whole genome shotgun (WGS) entry which is preliminary data.</text>
</comment>
<reference evidence="1" key="1">
    <citation type="submission" date="2014-01" db="EMBL/GenBank/DDBJ databases">
        <authorList>
            <person name="Brown-Elliot B."/>
            <person name="Wallace R."/>
            <person name="Lenaerts A."/>
            <person name="Ordway D."/>
            <person name="DeGroote M.A."/>
            <person name="Parker T."/>
            <person name="Sizemore C."/>
            <person name="Tallon L.J."/>
            <person name="Sadzewicz L.K."/>
            <person name="Sengamalay N."/>
            <person name="Fraser C.M."/>
            <person name="Hine E."/>
            <person name="Shefchek K.A."/>
            <person name="Das S.P."/>
            <person name="Tettelin H."/>
        </authorList>
    </citation>
    <scope>NUCLEOTIDE SEQUENCE [LARGE SCALE GENOMIC DNA]</scope>
    <source>
        <strain evidence="1">4042</strain>
    </source>
</reference>
<dbReference type="EMBL" id="JAOB01000042">
    <property type="protein sequence ID" value="EUA42376.1"/>
    <property type="molecule type" value="Genomic_DNA"/>
</dbReference>
<accession>X8BFZ3</accession>
<dbReference type="PATRIC" id="fig|1299334.3.peg.4397"/>
<sequence>MFGDFNNVVISSTDMSSVTCAIHGRPCAAGFFAMAARSARSAK</sequence>
<protein>
    <submittedName>
        <fullName evidence="1">Uncharacterized protein</fullName>
    </submittedName>
</protein>